<sequence length="158" mass="17354">YPGQCSSIGNNITTRGGSRVASGAAKWPPSALWGAASSLGFGEKFLVWYRVPMSSLGDRVRKGPLILKGEKPKKKKKSKHHHHHTEDDGLIISDGNVEEQEPAEVPVRKCTGRIVCTNSTIQGMNTKFMDEIEQGDTILVHHPQSLQIEERQVVSVLS</sequence>
<feature type="compositionally biased region" description="Polar residues" evidence="1">
    <location>
        <begin position="1"/>
        <end position="16"/>
    </location>
</feature>
<feature type="non-terminal residue" evidence="2">
    <location>
        <position position="158"/>
    </location>
</feature>
<protein>
    <submittedName>
        <fullName evidence="2">Uncharacterized protein</fullName>
    </submittedName>
</protein>
<evidence type="ECO:0000313" key="3">
    <source>
        <dbReference type="Proteomes" id="UP000553632"/>
    </source>
</evidence>
<feature type="non-terminal residue" evidence="2">
    <location>
        <position position="1"/>
    </location>
</feature>
<evidence type="ECO:0000256" key="1">
    <source>
        <dbReference type="SAM" id="MobiDB-lite"/>
    </source>
</evidence>
<name>A0A7J6T742_PEROL</name>
<dbReference type="EMBL" id="JABANO010013428">
    <property type="protein sequence ID" value="KAF4740190.1"/>
    <property type="molecule type" value="Genomic_DNA"/>
</dbReference>
<reference evidence="2 3" key="1">
    <citation type="submission" date="2020-04" db="EMBL/GenBank/DDBJ databases">
        <title>Perkinsus olseni comparative genomics.</title>
        <authorList>
            <person name="Bogema D.R."/>
        </authorList>
    </citation>
    <scope>NUCLEOTIDE SEQUENCE [LARGE SCALE GENOMIC DNA]</scope>
    <source>
        <strain evidence="2 3">ATCC PRA-207</strain>
    </source>
</reference>
<feature type="compositionally biased region" description="Basic residues" evidence="1">
    <location>
        <begin position="71"/>
        <end position="83"/>
    </location>
</feature>
<organism evidence="2 3">
    <name type="scientific">Perkinsus olseni</name>
    <name type="common">Perkinsus atlanticus</name>
    <dbReference type="NCBI Taxonomy" id="32597"/>
    <lineage>
        <taxon>Eukaryota</taxon>
        <taxon>Sar</taxon>
        <taxon>Alveolata</taxon>
        <taxon>Perkinsozoa</taxon>
        <taxon>Perkinsea</taxon>
        <taxon>Perkinsida</taxon>
        <taxon>Perkinsidae</taxon>
        <taxon>Perkinsus</taxon>
    </lineage>
</organism>
<comment type="caution">
    <text evidence="2">The sequence shown here is derived from an EMBL/GenBank/DDBJ whole genome shotgun (WGS) entry which is preliminary data.</text>
</comment>
<feature type="region of interest" description="Disordered" evidence="1">
    <location>
        <begin position="1"/>
        <end position="23"/>
    </location>
</feature>
<gene>
    <name evidence="2" type="ORF">FOZ63_012223</name>
</gene>
<dbReference type="AlphaFoldDB" id="A0A7J6T742"/>
<evidence type="ECO:0000313" key="2">
    <source>
        <dbReference type="EMBL" id="KAF4740190.1"/>
    </source>
</evidence>
<keyword evidence="3" id="KW-1185">Reference proteome</keyword>
<proteinExistence type="predicted"/>
<accession>A0A7J6T742</accession>
<dbReference type="Proteomes" id="UP000553632">
    <property type="component" value="Unassembled WGS sequence"/>
</dbReference>
<feature type="region of interest" description="Disordered" evidence="1">
    <location>
        <begin position="64"/>
        <end position="89"/>
    </location>
</feature>